<feature type="domain" description="DDE-1" evidence="2">
    <location>
        <begin position="112"/>
        <end position="160"/>
    </location>
</feature>
<dbReference type="InterPro" id="IPR004875">
    <property type="entry name" value="DDE_SF_endonuclease_dom"/>
</dbReference>
<feature type="region of interest" description="Disordered" evidence="1">
    <location>
        <begin position="166"/>
        <end position="217"/>
    </location>
</feature>
<accession>A0A9N9P8K6</accession>
<evidence type="ECO:0000256" key="1">
    <source>
        <dbReference type="SAM" id="MobiDB-lite"/>
    </source>
</evidence>
<comment type="caution">
    <text evidence="3">The sequence shown here is derived from an EMBL/GenBank/DDBJ whole genome shotgun (WGS) entry which is preliminary data.</text>
</comment>
<keyword evidence="4" id="KW-1185">Reference proteome</keyword>
<feature type="non-terminal residue" evidence="3">
    <location>
        <position position="217"/>
    </location>
</feature>
<name>A0A9N9P8K6_9GLOM</name>
<evidence type="ECO:0000259" key="2">
    <source>
        <dbReference type="Pfam" id="PF03184"/>
    </source>
</evidence>
<reference evidence="3" key="1">
    <citation type="submission" date="2021-06" db="EMBL/GenBank/DDBJ databases">
        <authorList>
            <person name="Kallberg Y."/>
            <person name="Tangrot J."/>
            <person name="Rosling A."/>
        </authorList>
    </citation>
    <scope>NUCLEOTIDE SEQUENCE</scope>
    <source>
        <strain evidence="3">FL966</strain>
    </source>
</reference>
<gene>
    <name evidence="3" type="ORF">CPELLU_LOCUS17685</name>
</gene>
<dbReference type="OrthoDB" id="2412886at2759"/>
<dbReference type="GO" id="GO:0003676">
    <property type="term" value="F:nucleic acid binding"/>
    <property type="evidence" value="ECO:0007669"/>
    <property type="project" value="InterPro"/>
</dbReference>
<dbReference type="Pfam" id="PF03184">
    <property type="entry name" value="DDE_1"/>
    <property type="match status" value="1"/>
</dbReference>
<evidence type="ECO:0000313" key="4">
    <source>
        <dbReference type="Proteomes" id="UP000789759"/>
    </source>
</evidence>
<sequence length="217" mass="24772">MYAANYYSLDLTMLGQWVKLFSQGTPSKKNLQRVGSGCHAFFPEEKAQLYEWVKEVQQNNLAVSYSNLRIKMAKIISKSSKQTKDETKNWHGCLVPGQRVDRRTRNGKVDTAEFRSGNTDLAVIPGGLTSMCQPLDVCINKPFKDKLRNYWHEWMVNGGSENHLIYDDCEDNKDDESDKDTAGSDEDEEYDEQPDEGKEPDEGEEPNEGEESDEDEN</sequence>
<feature type="compositionally biased region" description="Acidic residues" evidence="1">
    <location>
        <begin position="167"/>
        <end position="217"/>
    </location>
</feature>
<dbReference type="AlphaFoldDB" id="A0A9N9P8K6"/>
<dbReference type="EMBL" id="CAJVQA010031081">
    <property type="protein sequence ID" value="CAG8800623.1"/>
    <property type="molecule type" value="Genomic_DNA"/>
</dbReference>
<protein>
    <submittedName>
        <fullName evidence="3">14332_t:CDS:1</fullName>
    </submittedName>
</protein>
<evidence type="ECO:0000313" key="3">
    <source>
        <dbReference type="EMBL" id="CAG8800623.1"/>
    </source>
</evidence>
<dbReference type="Proteomes" id="UP000789759">
    <property type="component" value="Unassembled WGS sequence"/>
</dbReference>
<proteinExistence type="predicted"/>
<organism evidence="3 4">
    <name type="scientific">Cetraspora pellucida</name>
    <dbReference type="NCBI Taxonomy" id="1433469"/>
    <lineage>
        <taxon>Eukaryota</taxon>
        <taxon>Fungi</taxon>
        <taxon>Fungi incertae sedis</taxon>
        <taxon>Mucoromycota</taxon>
        <taxon>Glomeromycotina</taxon>
        <taxon>Glomeromycetes</taxon>
        <taxon>Diversisporales</taxon>
        <taxon>Gigasporaceae</taxon>
        <taxon>Cetraspora</taxon>
    </lineage>
</organism>